<comment type="similarity">
    <text evidence="6">Belongs to the binding-protein-dependent transport system permease family.</text>
</comment>
<dbReference type="Pfam" id="PF00528">
    <property type="entry name" value="BPD_transp_1"/>
    <property type="match status" value="1"/>
</dbReference>
<dbReference type="PANTHER" id="PTHR43839:SF3">
    <property type="entry name" value="OLIGOPEPTIDE ABC TRANSPORTER, PERMEASE PROTEIN"/>
    <property type="match status" value="1"/>
</dbReference>
<dbReference type="Pfam" id="PF12911">
    <property type="entry name" value="OppC_N"/>
    <property type="match status" value="1"/>
</dbReference>
<dbReference type="PANTHER" id="PTHR43839">
    <property type="entry name" value="OPPC IN A BINDING PROTEIN-DEPENDENT TRANSPORT SYSTEM"/>
    <property type="match status" value="1"/>
</dbReference>
<dbReference type="Proteomes" id="UP001597452">
    <property type="component" value="Unassembled WGS sequence"/>
</dbReference>
<dbReference type="Gene3D" id="1.10.3720.10">
    <property type="entry name" value="MetI-like"/>
    <property type="match status" value="1"/>
</dbReference>
<accession>A0ABW5Q9D8</accession>
<organism evidence="8 9">
    <name type="scientific">Piscibacillus salipiscarius</name>
    <dbReference type="NCBI Taxonomy" id="299480"/>
    <lineage>
        <taxon>Bacteria</taxon>
        <taxon>Bacillati</taxon>
        <taxon>Bacillota</taxon>
        <taxon>Bacilli</taxon>
        <taxon>Bacillales</taxon>
        <taxon>Bacillaceae</taxon>
        <taxon>Piscibacillus</taxon>
    </lineage>
</organism>
<protein>
    <submittedName>
        <fullName evidence="8">ABC transporter permease subunit</fullName>
    </submittedName>
</protein>
<comment type="caution">
    <text evidence="8">The sequence shown here is derived from an EMBL/GenBank/DDBJ whole genome shotgun (WGS) entry which is preliminary data.</text>
</comment>
<gene>
    <name evidence="8" type="ORF">ACFSW4_06925</name>
</gene>
<keyword evidence="4 6" id="KW-1133">Transmembrane helix</keyword>
<dbReference type="InterPro" id="IPR000515">
    <property type="entry name" value="MetI-like"/>
</dbReference>
<comment type="subcellular location">
    <subcellularLocation>
        <location evidence="6">Cell membrane</location>
        <topology evidence="6">Multi-pass membrane protein</topology>
    </subcellularLocation>
    <subcellularLocation>
        <location evidence="1">Membrane</location>
        <topology evidence="1">Multi-pass membrane protein</topology>
    </subcellularLocation>
</comment>
<keyword evidence="5 6" id="KW-0472">Membrane</keyword>
<proteinExistence type="inferred from homology"/>
<feature type="transmembrane region" description="Helical" evidence="6">
    <location>
        <begin position="216"/>
        <end position="237"/>
    </location>
</feature>
<keyword evidence="3 6" id="KW-0812">Transmembrane</keyword>
<dbReference type="InterPro" id="IPR025966">
    <property type="entry name" value="OppC_N"/>
</dbReference>
<evidence type="ECO:0000313" key="9">
    <source>
        <dbReference type="Proteomes" id="UP001597452"/>
    </source>
</evidence>
<name>A0ABW5Q9D8_9BACI</name>
<evidence type="ECO:0000313" key="8">
    <source>
        <dbReference type="EMBL" id="MFD2638589.1"/>
    </source>
</evidence>
<feature type="transmembrane region" description="Helical" evidence="6">
    <location>
        <begin position="80"/>
        <end position="102"/>
    </location>
</feature>
<feature type="domain" description="ABC transmembrane type-1" evidence="7">
    <location>
        <begin position="78"/>
        <end position="287"/>
    </location>
</feature>
<feature type="transmembrane region" description="Helical" evidence="6">
    <location>
        <begin position="269"/>
        <end position="287"/>
    </location>
</feature>
<feature type="transmembrane region" description="Helical" evidence="6">
    <location>
        <begin position="145"/>
        <end position="167"/>
    </location>
</feature>
<evidence type="ECO:0000256" key="5">
    <source>
        <dbReference type="ARBA" id="ARBA00023136"/>
    </source>
</evidence>
<dbReference type="RefSeq" id="WP_377328301.1">
    <property type="nucleotide sequence ID" value="NZ_JBHUMZ010000019.1"/>
</dbReference>
<reference evidence="9" key="1">
    <citation type="journal article" date="2019" name="Int. J. Syst. Evol. Microbiol.">
        <title>The Global Catalogue of Microorganisms (GCM) 10K type strain sequencing project: providing services to taxonomists for standard genome sequencing and annotation.</title>
        <authorList>
            <consortium name="The Broad Institute Genomics Platform"/>
            <consortium name="The Broad Institute Genome Sequencing Center for Infectious Disease"/>
            <person name="Wu L."/>
            <person name="Ma J."/>
        </authorList>
    </citation>
    <scope>NUCLEOTIDE SEQUENCE [LARGE SCALE GENOMIC DNA]</scope>
    <source>
        <strain evidence="9">TISTR 1571</strain>
    </source>
</reference>
<keyword evidence="9" id="KW-1185">Reference proteome</keyword>
<dbReference type="InterPro" id="IPR035906">
    <property type="entry name" value="MetI-like_sf"/>
</dbReference>
<feature type="transmembrane region" description="Helical" evidence="6">
    <location>
        <begin position="114"/>
        <end position="139"/>
    </location>
</feature>
<dbReference type="CDD" id="cd06261">
    <property type="entry name" value="TM_PBP2"/>
    <property type="match status" value="1"/>
</dbReference>
<keyword evidence="2 6" id="KW-0813">Transport</keyword>
<evidence type="ECO:0000259" key="7">
    <source>
        <dbReference type="PROSITE" id="PS50928"/>
    </source>
</evidence>
<feature type="transmembrane region" description="Helical" evidence="6">
    <location>
        <begin position="7"/>
        <end position="27"/>
    </location>
</feature>
<dbReference type="SUPFAM" id="SSF161098">
    <property type="entry name" value="MetI-like"/>
    <property type="match status" value="1"/>
</dbReference>
<evidence type="ECO:0000256" key="4">
    <source>
        <dbReference type="ARBA" id="ARBA00022989"/>
    </source>
</evidence>
<dbReference type="PROSITE" id="PS50928">
    <property type="entry name" value="ABC_TM1"/>
    <property type="match status" value="1"/>
</dbReference>
<evidence type="ECO:0000256" key="3">
    <source>
        <dbReference type="ARBA" id="ARBA00022692"/>
    </source>
</evidence>
<dbReference type="EMBL" id="JBHUMZ010000019">
    <property type="protein sequence ID" value="MFD2638589.1"/>
    <property type="molecule type" value="Genomic_DNA"/>
</dbReference>
<evidence type="ECO:0000256" key="2">
    <source>
        <dbReference type="ARBA" id="ARBA00022448"/>
    </source>
</evidence>
<sequence length="305" mass="34296">MTNWRLWTGLSLTLILIIIAIIGPFIAPYDDNYTMEVEYISQGEDYEMVTNPAPPSAKHPFGTDQWGYDILTLLLYGAKYTIFISLFVAFIRVVVGGGLGILVGNLNNSKSNKLGFGFGLLGGIPQFLVLYFVLVGITINSTLSVFELTTLQTVLMVLIGIPGVFSATKSKTIELKKNEFITASKSLGASPWWVTTKQVFPHLKGTLLSMMVKEMILTLTLIGQLGIFKLFLGGTILRLHGPEVYLSKTNEWAGLIGQWQSFLYNYEWIIWYPLAAFVFTIFSFYLLSRGIEIHQRDQLKRYPHI</sequence>
<evidence type="ECO:0000256" key="6">
    <source>
        <dbReference type="RuleBase" id="RU363032"/>
    </source>
</evidence>
<evidence type="ECO:0000256" key="1">
    <source>
        <dbReference type="ARBA" id="ARBA00004141"/>
    </source>
</evidence>